<evidence type="ECO:0000313" key="3">
    <source>
        <dbReference type="Proteomes" id="UP000182486"/>
    </source>
</evidence>
<dbReference type="PANTHER" id="PTHR33498">
    <property type="entry name" value="TRANSPOSASE FOR INSERTION SEQUENCE ELEMENT IS1557"/>
    <property type="match status" value="1"/>
</dbReference>
<evidence type="ECO:0000313" key="2">
    <source>
        <dbReference type="EMBL" id="OJF13112.1"/>
    </source>
</evidence>
<dbReference type="InterPro" id="IPR047951">
    <property type="entry name" value="Transpos_ISL3"/>
</dbReference>
<dbReference type="Pfam" id="PF01610">
    <property type="entry name" value="DDE_Tnp_ISL3"/>
    <property type="match status" value="1"/>
</dbReference>
<dbReference type="PANTHER" id="PTHR33498:SF1">
    <property type="entry name" value="TRANSPOSASE FOR INSERTION SEQUENCE ELEMENT IS1557"/>
    <property type="match status" value="1"/>
</dbReference>
<organism evidence="2 3">
    <name type="scientific">Couchioplanes caeruleus subsp. caeruleus</name>
    <dbReference type="NCBI Taxonomy" id="56427"/>
    <lineage>
        <taxon>Bacteria</taxon>
        <taxon>Bacillati</taxon>
        <taxon>Actinomycetota</taxon>
        <taxon>Actinomycetes</taxon>
        <taxon>Micromonosporales</taxon>
        <taxon>Micromonosporaceae</taxon>
        <taxon>Couchioplanes</taxon>
    </lineage>
</organism>
<evidence type="ECO:0000259" key="1">
    <source>
        <dbReference type="Pfam" id="PF01610"/>
    </source>
</evidence>
<feature type="domain" description="Transposase IS204/IS1001/IS1096/IS1165 DDE" evidence="1">
    <location>
        <begin position="5"/>
        <end position="106"/>
    </location>
</feature>
<accession>A0A1K0FK51</accession>
<keyword evidence="3" id="KW-1185">Reference proteome</keyword>
<comment type="caution">
    <text evidence="2">The sequence shown here is derived from an EMBL/GenBank/DDBJ whole genome shotgun (WGS) entry which is preliminary data.</text>
</comment>
<dbReference type="Proteomes" id="UP000182486">
    <property type="component" value="Unassembled WGS sequence"/>
</dbReference>
<reference evidence="2 3" key="1">
    <citation type="submission" date="2016-09" db="EMBL/GenBank/DDBJ databases">
        <title>Couchioplanes caeruleus draft genome sequence.</title>
        <authorList>
            <person name="Sheehan J."/>
            <person name="Caffrey P."/>
        </authorList>
    </citation>
    <scope>NUCLEOTIDE SEQUENCE [LARGE SCALE GENOMIC DNA]</scope>
    <source>
        <strain evidence="2 3">DSM 43634</strain>
    </source>
</reference>
<sequence length="130" mass="14278">MTTSPPRRTLDTAERLQRLLTHCPELDRAHTLVRAFAAMFDSGGPGALPDWLNQLETSRLPGLPSLANVIRDDLPAVVQAITSPYSSGINEGRITDVKLQKRLMGGRAKVPLLRQRVVLIAHLRQHVTAG</sequence>
<name>A0A1K0FK51_9ACTN</name>
<proteinExistence type="predicted"/>
<protein>
    <recommendedName>
        <fullName evidence="1">Transposase IS204/IS1001/IS1096/IS1165 DDE domain-containing protein</fullName>
    </recommendedName>
</protein>
<dbReference type="AlphaFoldDB" id="A0A1K0FK51"/>
<gene>
    <name evidence="2" type="ORF">BG844_17025</name>
</gene>
<dbReference type="InterPro" id="IPR002560">
    <property type="entry name" value="Transposase_DDE"/>
</dbReference>
<dbReference type="EMBL" id="MEIA01000172">
    <property type="protein sequence ID" value="OJF13112.1"/>
    <property type="molecule type" value="Genomic_DNA"/>
</dbReference>
<dbReference type="RefSeq" id="WP_071806325.1">
    <property type="nucleotide sequence ID" value="NZ_MEIA01000172.1"/>
</dbReference>